<reference evidence="1 2" key="1">
    <citation type="submission" date="2007-08" db="EMBL/GenBank/DDBJ databases">
        <authorList>
            <consortium name="The Vibrio harveyi Genome Sequencing Project"/>
            <person name="Bassler B."/>
            <person name="Clifton S.W."/>
            <person name="Fulton L."/>
            <person name="Delehaunty K."/>
            <person name="Fronick C."/>
            <person name="Harrison M."/>
            <person name="Markivic C."/>
            <person name="Fulton R."/>
            <person name="Tin-Wollam A.-M."/>
            <person name="Shah N."/>
            <person name="Pepin K."/>
            <person name="Nash W."/>
            <person name="Thiruvilangam P."/>
            <person name="Bhonagiri V."/>
            <person name="Waters C."/>
            <person name="Tu K.C."/>
            <person name="Irgon J."/>
            <person name="Wilson R.K."/>
        </authorList>
    </citation>
    <scope>NUCLEOTIDE SEQUENCE [LARGE SCALE GENOMIC DNA]</scope>
    <source>
        <strain evidence="2">ATCC BAA-1116 / BB120</strain>
    </source>
</reference>
<gene>
    <name evidence="1" type="ordered locus">VIBHAR_05547</name>
</gene>
<protein>
    <submittedName>
        <fullName evidence="1">Uncharacterized protein</fullName>
    </submittedName>
</protein>
<proteinExistence type="predicted"/>
<evidence type="ECO:0000313" key="1">
    <source>
        <dbReference type="EMBL" id="ABU73451.1"/>
    </source>
</evidence>
<dbReference type="EMBL" id="CP000790">
    <property type="protein sequence ID" value="ABU73451.1"/>
    <property type="molecule type" value="Genomic_DNA"/>
</dbReference>
<dbReference type="Proteomes" id="UP000008152">
    <property type="component" value="Chromosome II"/>
</dbReference>
<dbReference type="PATRIC" id="fig|338187.36.peg.4430"/>
<dbReference type="KEGG" id="vha:VIBHAR_05547"/>
<accession>A7N492</accession>
<dbReference type="AlphaFoldDB" id="A7N492"/>
<sequence length="36" mass="4179">MTKIFIKAKHFHRVACKNHLVTLSLKNLITPFDVTI</sequence>
<organism evidence="1 2">
    <name type="scientific">Vibrio campbellii (strain ATCC BAA-1116)</name>
    <dbReference type="NCBI Taxonomy" id="2902295"/>
    <lineage>
        <taxon>Bacteria</taxon>
        <taxon>Pseudomonadati</taxon>
        <taxon>Pseudomonadota</taxon>
        <taxon>Gammaproteobacteria</taxon>
        <taxon>Vibrionales</taxon>
        <taxon>Vibrionaceae</taxon>
        <taxon>Vibrio</taxon>
    </lineage>
</organism>
<name>A7N492_VIBC1</name>
<evidence type="ECO:0000313" key="2">
    <source>
        <dbReference type="Proteomes" id="UP000008152"/>
    </source>
</evidence>